<evidence type="ECO:0000256" key="2">
    <source>
        <dbReference type="ARBA" id="ARBA00009142"/>
    </source>
</evidence>
<evidence type="ECO:0000256" key="8">
    <source>
        <dbReference type="RuleBase" id="RU363041"/>
    </source>
</evidence>
<accession>Q2SCG5</accession>
<name>Q2SCG5_HAHCH</name>
<dbReference type="HOGENOM" id="CLU_054750_4_1_6"/>
<evidence type="ECO:0000256" key="5">
    <source>
        <dbReference type="ARBA" id="ARBA00022692"/>
    </source>
</evidence>
<comment type="subcellular location">
    <subcellularLocation>
        <location evidence="1 8">Cell membrane</location>
        <topology evidence="1 8">Multi-pass membrane protein</topology>
    </subcellularLocation>
</comment>
<dbReference type="OrthoDB" id="6197550at2"/>
<keyword evidence="10" id="KW-1185">Reference proteome</keyword>
<keyword evidence="4 8" id="KW-1003">Cell membrane</keyword>
<dbReference type="STRING" id="349521.HCH_04969"/>
<dbReference type="GO" id="GO:0005886">
    <property type="term" value="C:plasma membrane"/>
    <property type="evidence" value="ECO:0007669"/>
    <property type="project" value="UniProtKB-SubCell"/>
</dbReference>
<keyword evidence="6 8" id="KW-1133">Transmembrane helix</keyword>
<keyword evidence="7 8" id="KW-0472">Membrane</keyword>
<feature type="transmembrane region" description="Helical" evidence="8">
    <location>
        <begin position="230"/>
        <end position="247"/>
    </location>
</feature>
<feature type="transmembrane region" description="Helical" evidence="8">
    <location>
        <begin position="184"/>
        <end position="210"/>
    </location>
</feature>
<evidence type="ECO:0000313" key="9">
    <source>
        <dbReference type="EMBL" id="ABC31659.1"/>
    </source>
</evidence>
<dbReference type="RefSeq" id="WP_011398724.1">
    <property type="nucleotide sequence ID" value="NC_007645.1"/>
</dbReference>
<feature type="transmembrane region" description="Helical" evidence="8">
    <location>
        <begin position="36"/>
        <end position="58"/>
    </location>
</feature>
<feature type="transmembrane region" description="Helical" evidence="8">
    <location>
        <begin position="104"/>
        <end position="121"/>
    </location>
</feature>
<evidence type="ECO:0000256" key="3">
    <source>
        <dbReference type="ARBA" id="ARBA00022448"/>
    </source>
</evidence>
<keyword evidence="5 8" id="KW-0812">Transmembrane</keyword>
<dbReference type="PANTHER" id="PTHR30269:SF37">
    <property type="entry name" value="MEMBRANE TRANSPORTER PROTEIN"/>
    <property type="match status" value="1"/>
</dbReference>
<organism evidence="9 10">
    <name type="scientific">Hahella chejuensis (strain KCTC 2396)</name>
    <dbReference type="NCBI Taxonomy" id="349521"/>
    <lineage>
        <taxon>Bacteria</taxon>
        <taxon>Pseudomonadati</taxon>
        <taxon>Pseudomonadota</taxon>
        <taxon>Gammaproteobacteria</taxon>
        <taxon>Oceanospirillales</taxon>
        <taxon>Hahellaceae</taxon>
        <taxon>Hahella</taxon>
    </lineage>
</organism>
<evidence type="ECO:0000256" key="7">
    <source>
        <dbReference type="ARBA" id="ARBA00023136"/>
    </source>
</evidence>
<gene>
    <name evidence="9" type="ordered locus">HCH_04969</name>
</gene>
<dbReference type="eggNOG" id="COG0730">
    <property type="taxonomic scope" value="Bacteria"/>
</dbReference>
<comment type="similarity">
    <text evidence="2 8">Belongs to the 4-toluene sulfonate uptake permease (TSUP) (TC 2.A.102) family.</text>
</comment>
<evidence type="ECO:0000256" key="1">
    <source>
        <dbReference type="ARBA" id="ARBA00004651"/>
    </source>
</evidence>
<reference evidence="9 10" key="1">
    <citation type="journal article" date="2005" name="Nucleic Acids Res.">
        <title>Genomic blueprint of Hahella chejuensis, a marine microbe producing an algicidal agent.</title>
        <authorList>
            <person name="Jeong H."/>
            <person name="Yim J.H."/>
            <person name="Lee C."/>
            <person name="Choi S.-H."/>
            <person name="Park Y.K."/>
            <person name="Yoon S.H."/>
            <person name="Hur C.-G."/>
            <person name="Kang H.-Y."/>
            <person name="Kim D."/>
            <person name="Lee H.H."/>
            <person name="Park K.H."/>
            <person name="Park S.-H."/>
            <person name="Park H.-S."/>
            <person name="Lee H.K."/>
            <person name="Oh T.K."/>
            <person name="Kim J.F."/>
        </authorList>
    </citation>
    <scope>NUCLEOTIDE SEQUENCE [LARGE SCALE GENOMIC DNA]</scope>
    <source>
        <strain evidence="9 10">KCTC 2396</strain>
    </source>
</reference>
<dbReference type="EMBL" id="CP000155">
    <property type="protein sequence ID" value="ABC31659.1"/>
    <property type="molecule type" value="Genomic_DNA"/>
</dbReference>
<feature type="transmembrane region" description="Helical" evidence="8">
    <location>
        <begin position="133"/>
        <end position="158"/>
    </location>
</feature>
<dbReference type="InterPro" id="IPR002781">
    <property type="entry name" value="TM_pro_TauE-like"/>
</dbReference>
<protein>
    <recommendedName>
        <fullName evidence="8">Probable membrane transporter protein</fullName>
    </recommendedName>
</protein>
<dbReference type="KEGG" id="hch:HCH_04969"/>
<keyword evidence="3" id="KW-0813">Transport</keyword>
<feature type="transmembrane region" description="Helical" evidence="8">
    <location>
        <begin position="79"/>
        <end position="98"/>
    </location>
</feature>
<sequence length="252" mass="27089">MTEWFAGLSWLEVATLLGSSFLGSMLTAALGVGGGAFLIAVMADIVPPLALIPLHGIVQMGSNASRAALTRKHIQLRTIAFFLSGAFIAALAAAWLLGRVDPSWIPPMVALFIIWLCWGPIPELGLGKTKVGLFCGGLLTTLATMIVGATGPLVSAWLGRSGVDRWTYTANFSSCMTAQHLLKIMVFGMAGFVFTPWLPLLGLMVLAGFLGTKAGLKILGKLPEARFKSLFKWVLTLLALRLLWLWWRGFSA</sequence>
<evidence type="ECO:0000256" key="4">
    <source>
        <dbReference type="ARBA" id="ARBA00022475"/>
    </source>
</evidence>
<dbReference type="AlphaFoldDB" id="Q2SCG5"/>
<evidence type="ECO:0000256" key="6">
    <source>
        <dbReference type="ARBA" id="ARBA00022989"/>
    </source>
</evidence>
<dbReference type="PANTHER" id="PTHR30269">
    <property type="entry name" value="TRANSMEMBRANE PROTEIN YFCA"/>
    <property type="match status" value="1"/>
</dbReference>
<dbReference type="InterPro" id="IPR052017">
    <property type="entry name" value="TSUP"/>
</dbReference>
<feature type="transmembrane region" description="Helical" evidence="8">
    <location>
        <begin position="7"/>
        <end position="30"/>
    </location>
</feature>
<evidence type="ECO:0000313" key="10">
    <source>
        <dbReference type="Proteomes" id="UP000000238"/>
    </source>
</evidence>
<proteinExistence type="inferred from homology"/>
<dbReference type="Proteomes" id="UP000000238">
    <property type="component" value="Chromosome"/>
</dbReference>
<dbReference type="Pfam" id="PF01925">
    <property type="entry name" value="TauE"/>
    <property type="match status" value="1"/>
</dbReference>